<sequence>MALIPLIRLIALSVVLGFAVIVLGLSAALTSTTETFLGGYFEFAALAIATACLTLITLPIMIALEFLRSGSAFTSMIVVELSWLSILWVLWLATAAEGAQAGQFTFVSGCGYIDSTVEGACRQTAAIQAFSFLNWLILLAYTTLILVLTIIAASRKHAGVWKSSVGNAPFFTQGKGPAAQPTSAPAGSTADGGYTTQPYTAQPVTQHTTGGTMGGTGPASVQAGTVHV</sequence>
<reference evidence="3" key="1">
    <citation type="submission" date="2023-03" db="EMBL/GenBank/DDBJ databases">
        <title>Massive genome expansion in bonnet fungi (Mycena s.s.) driven by repeated elements and novel gene families across ecological guilds.</title>
        <authorList>
            <consortium name="Lawrence Berkeley National Laboratory"/>
            <person name="Harder C.B."/>
            <person name="Miyauchi S."/>
            <person name="Viragh M."/>
            <person name="Kuo A."/>
            <person name="Thoen E."/>
            <person name="Andreopoulos B."/>
            <person name="Lu D."/>
            <person name="Skrede I."/>
            <person name="Drula E."/>
            <person name="Henrissat B."/>
            <person name="Morin E."/>
            <person name="Kohler A."/>
            <person name="Barry K."/>
            <person name="LaButti K."/>
            <person name="Morin E."/>
            <person name="Salamov A."/>
            <person name="Lipzen A."/>
            <person name="Mereny Z."/>
            <person name="Hegedus B."/>
            <person name="Baldrian P."/>
            <person name="Stursova M."/>
            <person name="Weitz H."/>
            <person name="Taylor A."/>
            <person name="Grigoriev I.V."/>
            <person name="Nagy L.G."/>
            <person name="Martin F."/>
            <person name="Kauserud H."/>
        </authorList>
    </citation>
    <scope>NUCLEOTIDE SEQUENCE</scope>
    <source>
        <strain evidence="3">CBHHK173m</strain>
    </source>
</reference>
<accession>A0AAD6U2W6</accession>
<evidence type="ECO:0000256" key="1">
    <source>
        <dbReference type="SAM" id="MobiDB-lite"/>
    </source>
</evidence>
<gene>
    <name evidence="3" type="ORF">B0H15DRAFT_303966</name>
</gene>
<feature type="transmembrane region" description="Helical" evidence="2">
    <location>
        <begin position="9"/>
        <end position="31"/>
    </location>
</feature>
<dbReference type="Proteomes" id="UP001222325">
    <property type="component" value="Unassembled WGS sequence"/>
</dbReference>
<keyword evidence="2" id="KW-0812">Transmembrane</keyword>
<feature type="transmembrane region" description="Helical" evidence="2">
    <location>
        <begin position="76"/>
        <end position="96"/>
    </location>
</feature>
<dbReference type="AlphaFoldDB" id="A0AAD6U2W6"/>
<protein>
    <recommendedName>
        <fullName evidence="5">MARVEL domain-containing protein</fullName>
    </recommendedName>
</protein>
<organism evidence="3 4">
    <name type="scientific">Mycena belliarum</name>
    <dbReference type="NCBI Taxonomy" id="1033014"/>
    <lineage>
        <taxon>Eukaryota</taxon>
        <taxon>Fungi</taxon>
        <taxon>Dikarya</taxon>
        <taxon>Basidiomycota</taxon>
        <taxon>Agaricomycotina</taxon>
        <taxon>Agaricomycetes</taxon>
        <taxon>Agaricomycetidae</taxon>
        <taxon>Agaricales</taxon>
        <taxon>Marasmiineae</taxon>
        <taxon>Mycenaceae</taxon>
        <taxon>Mycena</taxon>
    </lineage>
</organism>
<keyword evidence="2" id="KW-0472">Membrane</keyword>
<comment type="caution">
    <text evidence="3">The sequence shown here is derived from an EMBL/GenBank/DDBJ whole genome shotgun (WGS) entry which is preliminary data.</text>
</comment>
<keyword evidence="2" id="KW-1133">Transmembrane helix</keyword>
<dbReference type="EMBL" id="JARJCN010000029">
    <property type="protein sequence ID" value="KAJ7087230.1"/>
    <property type="molecule type" value="Genomic_DNA"/>
</dbReference>
<feature type="region of interest" description="Disordered" evidence="1">
    <location>
        <begin position="174"/>
        <end position="228"/>
    </location>
</feature>
<evidence type="ECO:0000313" key="4">
    <source>
        <dbReference type="Proteomes" id="UP001222325"/>
    </source>
</evidence>
<feature type="transmembrane region" description="Helical" evidence="2">
    <location>
        <begin position="132"/>
        <end position="153"/>
    </location>
</feature>
<evidence type="ECO:0000313" key="3">
    <source>
        <dbReference type="EMBL" id="KAJ7087230.1"/>
    </source>
</evidence>
<name>A0AAD6U2W6_9AGAR</name>
<evidence type="ECO:0000256" key="2">
    <source>
        <dbReference type="SAM" id="Phobius"/>
    </source>
</evidence>
<proteinExistence type="predicted"/>
<keyword evidence="4" id="KW-1185">Reference proteome</keyword>
<feature type="transmembrane region" description="Helical" evidence="2">
    <location>
        <begin position="43"/>
        <end position="64"/>
    </location>
</feature>
<feature type="compositionally biased region" description="Polar residues" evidence="1">
    <location>
        <begin position="194"/>
        <end position="204"/>
    </location>
</feature>
<evidence type="ECO:0008006" key="5">
    <source>
        <dbReference type="Google" id="ProtNLM"/>
    </source>
</evidence>